<evidence type="ECO:0000256" key="4">
    <source>
        <dbReference type="ARBA" id="ARBA00022490"/>
    </source>
</evidence>
<feature type="domain" description="DALR anticodon binding" evidence="12">
    <location>
        <begin position="594"/>
        <end position="691"/>
    </location>
</feature>
<dbReference type="SUPFAM" id="SSF109604">
    <property type="entry name" value="HD-domain/PDEase-like"/>
    <property type="match status" value="1"/>
</dbReference>
<keyword evidence="4 11" id="KW-0963">Cytoplasm</keyword>
<evidence type="ECO:0000256" key="11">
    <source>
        <dbReference type="HAMAP-Rule" id="MF_00255"/>
    </source>
</evidence>
<evidence type="ECO:0000256" key="2">
    <source>
        <dbReference type="ARBA" id="ARBA00008226"/>
    </source>
</evidence>
<dbReference type="PRINTS" id="PR01045">
    <property type="entry name" value="TRNASYNTHGB"/>
</dbReference>
<comment type="catalytic activity">
    <reaction evidence="10 11">
        <text>tRNA(Gly) + glycine + ATP = glycyl-tRNA(Gly) + AMP + diphosphate</text>
        <dbReference type="Rhea" id="RHEA:16013"/>
        <dbReference type="Rhea" id="RHEA-COMP:9664"/>
        <dbReference type="Rhea" id="RHEA-COMP:9683"/>
        <dbReference type="ChEBI" id="CHEBI:30616"/>
        <dbReference type="ChEBI" id="CHEBI:33019"/>
        <dbReference type="ChEBI" id="CHEBI:57305"/>
        <dbReference type="ChEBI" id="CHEBI:78442"/>
        <dbReference type="ChEBI" id="CHEBI:78522"/>
        <dbReference type="ChEBI" id="CHEBI:456215"/>
        <dbReference type="EC" id="6.1.1.14"/>
    </reaction>
</comment>
<evidence type="ECO:0000256" key="5">
    <source>
        <dbReference type="ARBA" id="ARBA00022598"/>
    </source>
</evidence>
<keyword evidence="14" id="KW-1185">Reference proteome</keyword>
<dbReference type="PANTHER" id="PTHR30075">
    <property type="entry name" value="GLYCYL-TRNA SYNTHETASE"/>
    <property type="match status" value="1"/>
</dbReference>
<dbReference type="PANTHER" id="PTHR30075:SF2">
    <property type="entry name" value="GLYCINE--TRNA LIGASE, CHLOROPLASTIC_MITOCHONDRIAL 2"/>
    <property type="match status" value="1"/>
</dbReference>
<comment type="caution">
    <text evidence="13">The sequence shown here is derived from an EMBL/GenBank/DDBJ whole genome shotgun (WGS) entry which is preliminary data.</text>
</comment>
<evidence type="ECO:0000256" key="1">
    <source>
        <dbReference type="ARBA" id="ARBA00004496"/>
    </source>
</evidence>
<organism evidence="13 14">
    <name type="scientific">Pseudothauera nasutitermitis</name>
    <dbReference type="NCBI Taxonomy" id="2565930"/>
    <lineage>
        <taxon>Bacteria</taxon>
        <taxon>Pseudomonadati</taxon>
        <taxon>Pseudomonadota</taxon>
        <taxon>Betaproteobacteria</taxon>
        <taxon>Rhodocyclales</taxon>
        <taxon>Zoogloeaceae</taxon>
        <taxon>Pseudothauera</taxon>
    </lineage>
</organism>
<evidence type="ECO:0000313" key="13">
    <source>
        <dbReference type="EMBL" id="THF63773.1"/>
    </source>
</evidence>
<evidence type="ECO:0000256" key="10">
    <source>
        <dbReference type="ARBA" id="ARBA00047937"/>
    </source>
</evidence>
<keyword evidence="9 11" id="KW-0030">Aminoacyl-tRNA synthetase</keyword>
<keyword evidence="5 11" id="KW-0436">Ligase</keyword>
<dbReference type="InterPro" id="IPR006194">
    <property type="entry name" value="Gly-tRNA-synth_heterodimer"/>
</dbReference>
<sequence length="702" mass="75974">MTARKQATLLVELLTEELPPKALPRLGETFAGKIAEGLKARGLADAGAGFRWFASPRRIAIVMPGVLDQAEAQEVTEKLMPVSVALDAEGKPTPALRKKMEAKGIPAEAVAGFERRLDGKAEALFHTATVAGAQLAQVLAGIVQDAVKALPIPKVMRWGDGEATFVRPVHKLVMLHGADVVPGRVLDLDAGRTTRGHRFMSRGDIDIATAEAYEPTLLAEGKVVPDFAERRADIERQLLAEAARLGAQLGEHADLLDEVSALVEHPTVYVGEFEAEFLAVPQECLILTMQANQKYFPLFDAAGKLQNRFLIVSNMRVSDPANIVSGNARVVRPRLSDARFFFETDKKHKLDSRLPRLGNVVYHNKLGSVLERVERLEALAGRIAARLGADEAAARRAARLAKADLVTEMVGEFPELQGIMGRYYALADGEGEVVADAIQAHYQPRFAGDALPAGNIAAAVALADKLDALAGFFGIGLVPTGDKDPFALRRAALGVLRILIETPLPLALDELIDEAAAGFKPGLLSVEGHRAQLLDFLFERLRHLLRGDEQQPGHAPDVIDAVLALRPARIDLVPVKLDAVRAFRALPEAEALAAANKRIVNILKKAEGTLGEPDIALLQEAAEKALFHRVVEVAPLVRSHVDNEDYADALCVLAGLRAEVDRFFEEVMVMAEEPLTRANRLALLNQLAGLMNRVADISRLSA</sequence>
<dbReference type="Pfam" id="PF05746">
    <property type="entry name" value="DALR_1"/>
    <property type="match status" value="1"/>
</dbReference>
<dbReference type="Proteomes" id="UP000308430">
    <property type="component" value="Unassembled WGS sequence"/>
</dbReference>
<dbReference type="InterPro" id="IPR008909">
    <property type="entry name" value="DALR_anticod-bd"/>
</dbReference>
<evidence type="ECO:0000256" key="9">
    <source>
        <dbReference type="ARBA" id="ARBA00023146"/>
    </source>
</evidence>
<dbReference type="EC" id="6.1.1.14" evidence="11"/>
<dbReference type="PROSITE" id="PS50861">
    <property type="entry name" value="AA_TRNA_LIGASE_II_GLYAB"/>
    <property type="match status" value="1"/>
</dbReference>
<dbReference type="GO" id="GO:0006426">
    <property type="term" value="P:glycyl-tRNA aminoacylation"/>
    <property type="evidence" value="ECO:0007669"/>
    <property type="project" value="UniProtKB-UniRule"/>
</dbReference>
<keyword evidence="8 11" id="KW-0648">Protein biosynthesis</keyword>
<dbReference type="HAMAP" id="MF_00255">
    <property type="entry name" value="Gly_tRNA_synth_beta"/>
    <property type="match status" value="1"/>
</dbReference>
<comment type="subcellular location">
    <subcellularLocation>
        <location evidence="1 11">Cytoplasm</location>
    </subcellularLocation>
</comment>
<evidence type="ECO:0000259" key="12">
    <source>
        <dbReference type="Pfam" id="PF05746"/>
    </source>
</evidence>
<accession>A0A4V3WBM1</accession>
<name>A0A4V3WBM1_9RHOO</name>
<protein>
    <recommendedName>
        <fullName evidence="11">Glycine--tRNA ligase beta subunit</fullName>
        <ecNumber evidence="11">6.1.1.14</ecNumber>
    </recommendedName>
    <alternativeName>
        <fullName evidence="11">Glycyl-tRNA synthetase beta subunit</fullName>
        <shortName evidence="11">GlyRS</shortName>
    </alternativeName>
</protein>
<evidence type="ECO:0000256" key="3">
    <source>
        <dbReference type="ARBA" id="ARBA00011209"/>
    </source>
</evidence>
<proteinExistence type="inferred from homology"/>
<dbReference type="GO" id="GO:0005524">
    <property type="term" value="F:ATP binding"/>
    <property type="evidence" value="ECO:0007669"/>
    <property type="project" value="UniProtKB-UniRule"/>
</dbReference>
<gene>
    <name evidence="11" type="primary">glyS</name>
    <name evidence="13" type="ORF">E6C76_14395</name>
</gene>
<dbReference type="NCBIfam" id="TIGR00211">
    <property type="entry name" value="glyS"/>
    <property type="match status" value="1"/>
</dbReference>
<dbReference type="EMBL" id="SSOC01000005">
    <property type="protein sequence ID" value="THF63773.1"/>
    <property type="molecule type" value="Genomic_DNA"/>
</dbReference>
<dbReference type="RefSeq" id="WP_136348934.1">
    <property type="nucleotide sequence ID" value="NZ_SSOC01000005.1"/>
</dbReference>
<dbReference type="GO" id="GO:0004814">
    <property type="term" value="F:arginine-tRNA ligase activity"/>
    <property type="evidence" value="ECO:0007669"/>
    <property type="project" value="InterPro"/>
</dbReference>
<dbReference type="AlphaFoldDB" id="A0A4V3WBM1"/>
<dbReference type="Pfam" id="PF02092">
    <property type="entry name" value="tRNA_synt_2f"/>
    <property type="match status" value="1"/>
</dbReference>
<comment type="similarity">
    <text evidence="2 11">Belongs to the class-II aminoacyl-tRNA synthetase family.</text>
</comment>
<reference evidence="13 14" key="1">
    <citation type="submission" date="2019-04" db="EMBL/GenBank/DDBJ databases">
        <title>Azoarcus nasutitermitis sp. nov. isolated from termite nest.</title>
        <authorList>
            <person name="Lin S.-Y."/>
            <person name="Hameed A."/>
            <person name="Hsu Y.-H."/>
            <person name="Young C.-C."/>
        </authorList>
    </citation>
    <scope>NUCLEOTIDE SEQUENCE [LARGE SCALE GENOMIC DNA]</scope>
    <source>
        <strain evidence="13 14">CC-YHH838</strain>
    </source>
</reference>
<evidence type="ECO:0000256" key="7">
    <source>
        <dbReference type="ARBA" id="ARBA00022840"/>
    </source>
</evidence>
<dbReference type="OrthoDB" id="9775440at2"/>
<evidence type="ECO:0000256" key="8">
    <source>
        <dbReference type="ARBA" id="ARBA00022917"/>
    </source>
</evidence>
<dbReference type="InterPro" id="IPR015944">
    <property type="entry name" value="Gly-tRNA-synth_bsu"/>
</dbReference>
<comment type="subunit">
    <text evidence="3 11">Tetramer of two alpha and two beta subunits.</text>
</comment>
<dbReference type="GO" id="GO:0005829">
    <property type="term" value="C:cytosol"/>
    <property type="evidence" value="ECO:0007669"/>
    <property type="project" value="TreeGrafter"/>
</dbReference>
<dbReference type="GO" id="GO:0004820">
    <property type="term" value="F:glycine-tRNA ligase activity"/>
    <property type="evidence" value="ECO:0007669"/>
    <property type="project" value="UniProtKB-UniRule"/>
</dbReference>
<evidence type="ECO:0000313" key="14">
    <source>
        <dbReference type="Proteomes" id="UP000308430"/>
    </source>
</evidence>
<dbReference type="GO" id="GO:0006420">
    <property type="term" value="P:arginyl-tRNA aminoacylation"/>
    <property type="evidence" value="ECO:0007669"/>
    <property type="project" value="InterPro"/>
</dbReference>
<keyword evidence="6 11" id="KW-0547">Nucleotide-binding</keyword>
<evidence type="ECO:0000256" key="6">
    <source>
        <dbReference type="ARBA" id="ARBA00022741"/>
    </source>
</evidence>
<keyword evidence="7 11" id="KW-0067">ATP-binding</keyword>